<sequence length="61" mass="7367">HARGIFIKECIRDELMYFQQSQYHVSRLHQDWSQERVKYAELQADNWRALSEELEGMPIGE</sequence>
<evidence type="ECO:0000259" key="8">
    <source>
        <dbReference type="Pfam" id="PF19566"/>
    </source>
</evidence>
<protein>
    <submittedName>
        <fullName evidence="9">Sorting nexin mvp1</fullName>
    </submittedName>
</protein>
<evidence type="ECO:0000256" key="5">
    <source>
        <dbReference type="ARBA" id="ARBA00022490"/>
    </source>
</evidence>
<keyword evidence="5" id="KW-0963">Cytoplasm</keyword>
<evidence type="ECO:0000256" key="7">
    <source>
        <dbReference type="ARBA" id="ARBA00023136"/>
    </source>
</evidence>
<keyword evidence="10" id="KW-1185">Reference proteome</keyword>
<keyword evidence="4" id="KW-0813">Transport</keyword>
<keyword evidence="6" id="KW-0653">Protein transport</keyword>
<dbReference type="PANTHER" id="PTHR47554:SF1">
    <property type="entry name" value="SORTING NEXIN MVP1"/>
    <property type="match status" value="1"/>
</dbReference>
<comment type="similarity">
    <text evidence="3">Belongs to the sorting nexin family.</text>
</comment>
<evidence type="ECO:0000256" key="4">
    <source>
        <dbReference type="ARBA" id="ARBA00022448"/>
    </source>
</evidence>
<evidence type="ECO:0000313" key="9">
    <source>
        <dbReference type="EMBL" id="KAK5071349.1"/>
    </source>
</evidence>
<evidence type="ECO:0000256" key="1">
    <source>
        <dbReference type="ARBA" id="ARBA00004170"/>
    </source>
</evidence>
<comment type="subcellular location">
    <subcellularLocation>
        <location evidence="2">Cytoplasm</location>
    </subcellularLocation>
    <subcellularLocation>
        <location evidence="1">Membrane</location>
        <topology evidence="1">Peripheral membrane protein</topology>
    </subcellularLocation>
</comment>
<feature type="non-terminal residue" evidence="9">
    <location>
        <position position="1"/>
    </location>
</feature>
<evidence type="ECO:0000256" key="2">
    <source>
        <dbReference type="ARBA" id="ARBA00004496"/>
    </source>
</evidence>
<dbReference type="InterPro" id="IPR028662">
    <property type="entry name" value="SNX8/Mvp1"/>
</dbReference>
<feature type="domain" description="Sorting nexin 8/Mvp1 BAR" evidence="8">
    <location>
        <begin position="1"/>
        <end position="61"/>
    </location>
</feature>
<gene>
    <name evidence="9" type="primary">MVP1_2</name>
    <name evidence="9" type="ORF">LTR16_009302</name>
</gene>
<proteinExistence type="inferred from homology"/>
<evidence type="ECO:0000256" key="3">
    <source>
        <dbReference type="ARBA" id="ARBA00010883"/>
    </source>
</evidence>
<organism evidence="9 10">
    <name type="scientific">Cryomyces antarcticus</name>
    <dbReference type="NCBI Taxonomy" id="329879"/>
    <lineage>
        <taxon>Eukaryota</taxon>
        <taxon>Fungi</taxon>
        <taxon>Dikarya</taxon>
        <taxon>Ascomycota</taxon>
        <taxon>Pezizomycotina</taxon>
        <taxon>Dothideomycetes</taxon>
        <taxon>Dothideomycetes incertae sedis</taxon>
        <taxon>Cryomyces</taxon>
    </lineage>
</organism>
<dbReference type="Pfam" id="PF19566">
    <property type="entry name" value="Snx8_BAR_dom"/>
    <property type="match status" value="1"/>
</dbReference>
<evidence type="ECO:0000313" key="10">
    <source>
        <dbReference type="Proteomes" id="UP001357485"/>
    </source>
</evidence>
<dbReference type="EMBL" id="JAVRRA010027016">
    <property type="protein sequence ID" value="KAK5071349.1"/>
    <property type="molecule type" value="Genomic_DNA"/>
</dbReference>
<name>A0ABR0JTH9_9PEZI</name>
<keyword evidence="7" id="KW-0472">Membrane</keyword>
<dbReference type="PANTHER" id="PTHR47554">
    <property type="entry name" value="SORTING NEXIN MVP1"/>
    <property type="match status" value="1"/>
</dbReference>
<comment type="caution">
    <text evidence="9">The sequence shown here is derived from an EMBL/GenBank/DDBJ whole genome shotgun (WGS) entry which is preliminary data.</text>
</comment>
<dbReference type="InterPro" id="IPR045734">
    <property type="entry name" value="Snx8_BAR_dom"/>
</dbReference>
<reference evidence="9 10" key="1">
    <citation type="submission" date="2023-08" db="EMBL/GenBank/DDBJ databases">
        <title>Black Yeasts Isolated from many extreme environments.</title>
        <authorList>
            <person name="Coleine C."/>
            <person name="Stajich J.E."/>
            <person name="Selbmann L."/>
        </authorList>
    </citation>
    <scope>NUCLEOTIDE SEQUENCE [LARGE SCALE GENOMIC DNA]</scope>
    <source>
        <strain evidence="9 10">CCFEE 536</strain>
    </source>
</reference>
<accession>A0ABR0JTH9</accession>
<evidence type="ECO:0000256" key="6">
    <source>
        <dbReference type="ARBA" id="ARBA00022927"/>
    </source>
</evidence>
<dbReference type="Proteomes" id="UP001357485">
    <property type="component" value="Unassembled WGS sequence"/>
</dbReference>